<dbReference type="SFLD" id="SFLDG00002">
    <property type="entry name" value="C1.7:_P-type_atpase_like"/>
    <property type="match status" value="1"/>
</dbReference>
<dbReference type="PROSITE" id="PS00154">
    <property type="entry name" value="ATPASE_E1_E2"/>
    <property type="match status" value="1"/>
</dbReference>
<dbReference type="PANTHER" id="PTHR43520:SF8">
    <property type="entry name" value="P-TYPE CU(+) TRANSPORTER"/>
    <property type="match status" value="1"/>
</dbReference>
<dbReference type="FunFam" id="2.70.150.10:FF:000002">
    <property type="entry name" value="Copper-transporting ATPase 1, putative"/>
    <property type="match status" value="1"/>
</dbReference>
<gene>
    <name evidence="12" type="ORF">B2A_15010</name>
</gene>
<dbReference type="InterPro" id="IPR044492">
    <property type="entry name" value="P_typ_ATPase_HD_dom"/>
</dbReference>
<feature type="transmembrane region" description="Helical" evidence="10">
    <location>
        <begin position="54"/>
        <end position="71"/>
    </location>
</feature>
<proteinExistence type="inferred from homology"/>
<evidence type="ECO:0000259" key="11">
    <source>
        <dbReference type="SMART" id="SM00746"/>
    </source>
</evidence>
<organism evidence="12">
    <name type="scientific">mine drainage metagenome</name>
    <dbReference type="NCBI Taxonomy" id="410659"/>
    <lineage>
        <taxon>unclassified sequences</taxon>
        <taxon>metagenomes</taxon>
        <taxon>ecological metagenomes</taxon>
    </lineage>
</organism>
<feature type="transmembrane region" description="Helical" evidence="10">
    <location>
        <begin position="141"/>
        <end position="159"/>
    </location>
</feature>
<protein>
    <submittedName>
        <fullName evidence="12">Copper-exporting ATPase</fullName>
    </submittedName>
</protein>
<dbReference type="GO" id="GO:0016020">
    <property type="term" value="C:membrane"/>
    <property type="evidence" value="ECO:0007669"/>
    <property type="project" value="InterPro"/>
</dbReference>
<dbReference type="InterPro" id="IPR009078">
    <property type="entry name" value="Ferritin-like_SF"/>
</dbReference>
<dbReference type="PANTHER" id="PTHR43520">
    <property type="entry name" value="ATP7, ISOFORM B"/>
    <property type="match status" value="1"/>
</dbReference>
<accession>T0Y587</accession>
<feature type="transmembrane region" description="Helical" evidence="10">
    <location>
        <begin position="663"/>
        <end position="685"/>
    </location>
</feature>
<dbReference type="SFLD" id="SFLDF00027">
    <property type="entry name" value="p-type_atpase"/>
    <property type="match status" value="1"/>
</dbReference>
<dbReference type="InterPro" id="IPR023214">
    <property type="entry name" value="HAD_sf"/>
</dbReference>
<dbReference type="SFLD" id="SFLDS00003">
    <property type="entry name" value="Haloacid_Dehalogenase"/>
    <property type="match status" value="1"/>
</dbReference>
<dbReference type="GO" id="GO:0016887">
    <property type="term" value="F:ATP hydrolysis activity"/>
    <property type="evidence" value="ECO:0007669"/>
    <property type="project" value="InterPro"/>
</dbReference>
<keyword evidence="7" id="KW-1278">Translocase</keyword>
<dbReference type="PRINTS" id="PR00119">
    <property type="entry name" value="CATATPASE"/>
</dbReference>
<evidence type="ECO:0000256" key="9">
    <source>
        <dbReference type="ARBA" id="ARBA00023136"/>
    </source>
</evidence>
<reference evidence="12" key="1">
    <citation type="submission" date="2013-08" db="EMBL/GenBank/DDBJ databases">
        <authorList>
            <person name="Mendez C."/>
            <person name="Richter M."/>
            <person name="Ferrer M."/>
            <person name="Sanchez J."/>
        </authorList>
    </citation>
    <scope>NUCLEOTIDE SEQUENCE</scope>
</reference>
<evidence type="ECO:0000256" key="10">
    <source>
        <dbReference type="SAM" id="Phobius"/>
    </source>
</evidence>
<feature type="transmembrane region" description="Helical" evidence="10">
    <location>
        <begin position="77"/>
        <end position="94"/>
    </location>
</feature>
<keyword evidence="5" id="KW-0547">Nucleotide-binding</keyword>
<dbReference type="InterPro" id="IPR018303">
    <property type="entry name" value="ATPase_P-typ_P_site"/>
</dbReference>
<dbReference type="SUPFAM" id="SSF56784">
    <property type="entry name" value="HAD-like"/>
    <property type="match status" value="1"/>
</dbReference>
<dbReference type="Pfam" id="PF00702">
    <property type="entry name" value="Hydrolase"/>
    <property type="match status" value="1"/>
</dbReference>
<keyword evidence="4" id="KW-0479">Metal-binding</keyword>
<dbReference type="GO" id="GO:0055070">
    <property type="term" value="P:copper ion homeostasis"/>
    <property type="evidence" value="ECO:0007669"/>
    <property type="project" value="TreeGrafter"/>
</dbReference>
<reference evidence="12" key="2">
    <citation type="journal article" date="2014" name="ISME J.">
        <title>Microbial stratification in low pH oxic and suboxic macroscopic growths along an acid mine drainage.</title>
        <authorList>
            <person name="Mendez-Garcia C."/>
            <person name="Mesa V."/>
            <person name="Sprenger R.R."/>
            <person name="Richter M."/>
            <person name="Diez M.S."/>
            <person name="Solano J."/>
            <person name="Bargiela R."/>
            <person name="Golyshina O.V."/>
            <person name="Manteca A."/>
            <person name="Ramos J.L."/>
            <person name="Gallego J.R."/>
            <person name="Llorente I."/>
            <person name="Martins Dos Santos V.A."/>
            <person name="Jensen O.N."/>
            <person name="Pelaez A.I."/>
            <person name="Sanchez J."/>
            <person name="Ferrer M."/>
        </authorList>
    </citation>
    <scope>NUCLEOTIDE SEQUENCE</scope>
</reference>
<feature type="transmembrane region" description="Helical" evidence="10">
    <location>
        <begin position="633"/>
        <end position="657"/>
    </location>
</feature>
<feature type="transmembrane region" description="Helical" evidence="10">
    <location>
        <begin position="296"/>
        <end position="318"/>
    </location>
</feature>
<keyword evidence="9 10" id="KW-0472">Membrane</keyword>
<dbReference type="SUPFAM" id="SSF81653">
    <property type="entry name" value="Calcium ATPase, transduction domain A"/>
    <property type="match status" value="1"/>
</dbReference>
<dbReference type="NCBIfam" id="TIGR01511">
    <property type="entry name" value="ATPase-IB1_Cu"/>
    <property type="match status" value="1"/>
</dbReference>
<keyword evidence="3 10" id="KW-0812">Transmembrane</keyword>
<dbReference type="InterPro" id="IPR008250">
    <property type="entry name" value="ATPase_P-typ_transduc_dom_A_sf"/>
</dbReference>
<evidence type="ECO:0000256" key="4">
    <source>
        <dbReference type="ARBA" id="ARBA00022723"/>
    </source>
</evidence>
<dbReference type="Pfam" id="PF04945">
    <property type="entry name" value="YHS"/>
    <property type="match status" value="1"/>
</dbReference>
<keyword evidence="8 10" id="KW-1133">Transmembrane helix</keyword>
<evidence type="ECO:0000256" key="1">
    <source>
        <dbReference type="ARBA" id="ARBA00004127"/>
    </source>
</evidence>
<feature type="transmembrane region" description="Helical" evidence="10">
    <location>
        <begin position="114"/>
        <end position="135"/>
    </location>
</feature>
<dbReference type="NCBIfam" id="TIGR01525">
    <property type="entry name" value="ATPase-IB_hvy"/>
    <property type="match status" value="1"/>
</dbReference>
<comment type="caution">
    <text evidence="12">The sequence shown here is derived from an EMBL/GenBank/DDBJ whole genome shotgun (WGS) entry which is preliminary data.</text>
</comment>
<feature type="transmembrane region" description="Helical" evidence="10">
    <location>
        <begin position="324"/>
        <end position="349"/>
    </location>
</feature>
<dbReference type="GO" id="GO:0005507">
    <property type="term" value="F:copper ion binding"/>
    <property type="evidence" value="ECO:0007669"/>
    <property type="project" value="TreeGrafter"/>
</dbReference>
<dbReference type="InterPro" id="IPR059000">
    <property type="entry name" value="ATPase_P-type_domA"/>
</dbReference>
<sequence>MVSTANDPICGMYVDESSSSITDTANGRKYYFCSNACRIKFERPEKEFRHLRKMLMISWPISIIVLLITYLFHFHLYLFVLLALSALVQFYPGIKFYKGFVDAVKNRSTNMDMLIAIGTSAAWLYSAFVVIFPALLQTHNVYFDSSALIVTLILSGDYLQHLAEKNATSSLDKLFGMQPKTVHILKDNKIVEEDAEKVAVGDILVIKPGDRIPVDGMIIEGASNIDESAVTGESMPVKKGEGADVISGTMNESGSFKMRATRVGGDTTLSQIINIVEAAASNRVPIQKLADRISSYFVPLVIMVAIISSVLWGVFGAVGLQVSILIFVSVVIIACPCAFGIATPAALLVGSGKASNYGILIKRGEAIEVALKINAMILDKTGTITEGSPEVTSIIPINSNSEKDIAFYAASAEQQSEHPLAKAIIRKAETIGATPVVASKFSHIEGKGVSASVNGRTVKVGNLSMFGKAIGTEAVAAAKKQEESATVLICSVDDKPIGIISISDPIRSDSKNSIAMLKAMNIEVHMATGDNKAVASMIAKEVGIDDYIAGANPMDKADLVKKLQSEGKRVAVVGDGINDAPALTQADLGIAIGAGTEIAIDSGSVVLMKNSILDVVRLLRLSKSITGKIKQNLAWAFGYNIVLMPIAAGALIPYFGASVYNTLPILSAIAMALSSTVVVSNSLLLKRARV</sequence>
<keyword evidence="6" id="KW-0067">ATP-binding</keyword>
<dbReference type="InterPro" id="IPR007029">
    <property type="entry name" value="YHS_dom"/>
</dbReference>
<dbReference type="EMBL" id="AUZZ01010919">
    <property type="protein sequence ID" value="EQD28268.1"/>
    <property type="molecule type" value="Genomic_DNA"/>
</dbReference>
<dbReference type="Pfam" id="PF00122">
    <property type="entry name" value="E1-E2_ATPase"/>
    <property type="match status" value="1"/>
</dbReference>
<name>T0Y587_9ZZZZ</name>
<dbReference type="InterPro" id="IPR023299">
    <property type="entry name" value="ATPase_P-typ_cyto_dom_N"/>
</dbReference>
<dbReference type="AlphaFoldDB" id="T0Y587"/>
<dbReference type="Gene3D" id="3.40.1110.10">
    <property type="entry name" value="Calcium-transporting ATPase, cytoplasmic domain N"/>
    <property type="match status" value="1"/>
</dbReference>
<dbReference type="InterPro" id="IPR001757">
    <property type="entry name" value="P_typ_ATPase"/>
</dbReference>
<dbReference type="SUPFAM" id="SSF81665">
    <property type="entry name" value="Calcium ATPase, transmembrane domain M"/>
    <property type="match status" value="1"/>
</dbReference>
<evidence type="ECO:0000256" key="6">
    <source>
        <dbReference type="ARBA" id="ARBA00022840"/>
    </source>
</evidence>
<dbReference type="Gene3D" id="3.40.50.1000">
    <property type="entry name" value="HAD superfamily/HAD-like"/>
    <property type="match status" value="1"/>
</dbReference>
<evidence type="ECO:0000256" key="5">
    <source>
        <dbReference type="ARBA" id="ARBA00022741"/>
    </source>
</evidence>
<dbReference type="SUPFAM" id="SSF47240">
    <property type="entry name" value="Ferritin-like"/>
    <property type="match status" value="1"/>
</dbReference>
<dbReference type="GO" id="GO:0005524">
    <property type="term" value="F:ATP binding"/>
    <property type="evidence" value="ECO:0007669"/>
    <property type="project" value="UniProtKB-KW"/>
</dbReference>
<dbReference type="Gene3D" id="2.70.150.10">
    <property type="entry name" value="Calcium-transporting ATPase, cytoplasmic transduction domain A"/>
    <property type="match status" value="1"/>
</dbReference>
<comment type="similarity">
    <text evidence="2">Belongs to the cation transport ATPase (P-type) (TC 3.A.3) family. Type IB subfamily.</text>
</comment>
<evidence type="ECO:0000256" key="2">
    <source>
        <dbReference type="ARBA" id="ARBA00006024"/>
    </source>
</evidence>
<dbReference type="InterPro" id="IPR036412">
    <property type="entry name" value="HAD-like_sf"/>
</dbReference>
<dbReference type="GO" id="GO:0012505">
    <property type="term" value="C:endomembrane system"/>
    <property type="evidence" value="ECO:0007669"/>
    <property type="project" value="UniProtKB-SubCell"/>
</dbReference>
<evidence type="ECO:0000256" key="8">
    <source>
        <dbReference type="ARBA" id="ARBA00022989"/>
    </source>
</evidence>
<feature type="domain" description="TRASH" evidence="11">
    <location>
        <begin position="7"/>
        <end position="45"/>
    </location>
</feature>
<dbReference type="InterPro" id="IPR011017">
    <property type="entry name" value="TRASH_dom"/>
</dbReference>
<dbReference type="CDD" id="cd02094">
    <property type="entry name" value="P-type_ATPase_Cu-like"/>
    <property type="match status" value="1"/>
</dbReference>
<comment type="subcellular location">
    <subcellularLocation>
        <location evidence="1">Endomembrane system</location>
        <topology evidence="1">Multi-pass membrane protein</topology>
    </subcellularLocation>
</comment>
<evidence type="ECO:0000256" key="7">
    <source>
        <dbReference type="ARBA" id="ARBA00022967"/>
    </source>
</evidence>
<dbReference type="SMART" id="SM00746">
    <property type="entry name" value="TRASH"/>
    <property type="match status" value="1"/>
</dbReference>
<dbReference type="InterPro" id="IPR023298">
    <property type="entry name" value="ATPase_P-typ_TM_dom_sf"/>
</dbReference>
<dbReference type="InterPro" id="IPR027256">
    <property type="entry name" value="P-typ_ATPase_IB"/>
</dbReference>
<dbReference type="NCBIfam" id="TIGR01512">
    <property type="entry name" value="ATPase-IB2_Cd"/>
    <property type="match status" value="1"/>
</dbReference>
<dbReference type="NCBIfam" id="TIGR01494">
    <property type="entry name" value="ATPase_P-type"/>
    <property type="match status" value="1"/>
</dbReference>
<evidence type="ECO:0000313" key="12">
    <source>
        <dbReference type="EMBL" id="EQD28268.1"/>
    </source>
</evidence>
<evidence type="ECO:0000256" key="3">
    <source>
        <dbReference type="ARBA" id="ARBA00022692"/>
    </source>
</evidence>
<dbReference type="PRINTS" id="PR00120">
    <property type="entry name" value="HATPASE"/>
</dbReference>
<dbReference type="GO" id="GO:0043682">
    <property type="term" value="F:P-type divalent copper transporter activity"/>
    <property type="evidence" value="ECO:0007669"/>
    <property type="project" value="TreeGrafter"/>
</dbReference>